<gene>
    <name evidence="1" type="ORF">C7S18_10005</name>
</gene>
<keyword evidence="2" id="KW-1185">Reference proteome</keyword>
<dbReference type="Proteomes" id="UP000241074">
    <property type="component" value="Chromosome"/>
</dbReference>
<dbReference type="InterPro" id="IPR011227">
    <property type="entry name" value="UCP029730"/>
</dbReference>
<name>A0A2P1PRM7_9GAMM</name>
<dbReference type="Pfam" id="PF05013">
    <property type="entry name" value="FGase"/>
    <property type="match status" value="1"/>
</dbReference>
<reference evidence="1 2" key="1">
    <citation type="submission" date="2018-03" db="EMBL/GenBank/DDBJ databases">
        <title>Ahniella affigens gen. nov., sp. nov., a gammaproteobacterium isolated from sandy soil near a stream.</title>
        <authorList>
            <person name="Ko Y."/>
            <person name="Kim J.-H."/>
        </authorList>
    </citation>
    <scope>NUCLEOTIDE SEQUENCE [LARGE SCALE GENOMIC DNA]</scope>
    <source>
        <strain evidence="1 2">D13</strain>
    </source>
</reference>
<dbReference type="PIRSF" id="PIRSF029730">
    <property type="entry name" value="UCP029730"/>
    <property type="match status" value="1"/>
</dbReference>
<dbReference type="KEGG" id="xba:C7S18_10005"/>
<protein>
    <submittedName>
        <fullName evidence="1">N-formylglutamate amidohydrolase</fullName>
    </submittedName>
</protein>
<evidence type="ECO:0000313" key="2">
    <source>
        <dbReference type="Proteomes" id="UP000241074"/>
    </source>
</evidence>
<sequence>MLGDARANAAAAVAILNRDGKGPVVLICEHASNFIPLNYERLGVSMADLQRHIAWDIGALGLSEQLSALLDAPLVFATHSRLLLDLNRDPSAPDSIVTESENIAVPGNRDLPDAERQHRADWLYRPFHAEIDALIDERLGQGLPTAVISIHSFTPVYLGVPRPWQIGVISREDRRLSDRILHALARDESLSVGDNQPYTPAQRVYHSIERHAEQRGLPGAMIEVRNDQIESRIGQMQWAGRLAHDFRVALDGFFSNAALPARRLSIDTVNH</sequence>
<dbReference type="RefSeq" id="WP_106891430.1">
    <property type="nucleotide sequence ID" value="NZ_CP027860.1"/>
</dbReference>
<organism evidence="1 2">
    <name type="scientific">Ahniella affigens</name>
    <dbReference type="NCBI Taxonomy" id="2021234"/>
    <lineage>
        <taxon>Bacteria</taxon>
        <taxon>Pseudomonadati</taxon>
        <taxon>Pseudomonadota</taxon>
        <taxon>Gammaproteobacteria</taxon>
        <taxon>Lysobacterales</taxon>
        <taxon>Rhodanobacteraceae</taxon>
        <taxon>Ahniella</taxon>
    </lineage>
</organism>
<keyword evidence="1" id="KW-0378">Hydrolase</keyword>
<dbReference type="EMBL" id="CP027860">
    <property type="protein sequence ID" value="AVP97507.1"/>
    <property type="molecule type" value="Genomic_DNA"/>
</dbReference>
<dbReference type="SUPFAM" id="SSF53187">
    <property type="entry name" value="Zn-dependent exopeptidases"/>
    <property type="match status" value="1"/>
</dbReference>
<accession>A0A2P1PRM7</accession>
<evidence type="ECO:0000313" key="1">
    <source>
        <dbReference type="EMBL" id="AVP97507.1"/>
    </source>
</evidence>
<proteinExistence type="predicted"/>
<reference evidence="1 2" key="2">
    <citation type="submission" date="2018-03" db="EMBL/GenBank/DDBJ databases">
        <authorList>
            <person name="Keele B.F."/>
        </authorList>
    </citation>
    <scope>NUCLEOTIDE SEQUENCE [LARGE SCALE GENOMIC DNA]</scope>
    <source>
        <strain evidence="1 2">D13</strain>
    </source>
</reference>
<dbReference type="AlphaFoldDB" id="A0A2P1PRM7"/>
<dbReference type="InterPro" id="IPR007709">
    <property type="entry name" value="N-FG_amidohydro"/>
</dbReference>
<dbReference type="GO" id="GO:0016787">
    <property type="term" value="F:hydrolase activity"/>
    <property type="evidence" value="ECO:0007669"/>
    <property type="project" value="UniProtKB-KW"/>
</dbReference>
<dbReference type="OrthoDB" id="9815326at2"/>
<dbReference type="Gene3D" id="3.40.630.40">
    <property type="entry name" value="Zn-dependent exopeptidases"/>
    <property type="match status" value="1"/>
</dbReference>